<evidence type="ECO:0000259" key="8">
    <source>
        <dbReference type="Pfam" id="PF00432"/>
    </source>
</evidence>
<dbReference type="SUPFAM" id="SSF48239">
    <property type="entry name" value="Terpenoid cyclases/Protein prenyltransferases"/>
    <property type="match status" value="2"/>
</dbReference>
<evidence type="ECO:0000256" key="1">
    <source>
        <dbReference type="ARBA" id="ARBA00001947"/>
    </source>
</evidence>
<evidence type="ECO:0000256" key="5">
    <source>
        <dbReference type="ARBA" id="ARBA00022723"/>
    </source>
</evidence>
<feature type="domain" description="Prenyltransferase alpha-alpha toroid" evidence="8">
    <location>
        <begin position="696"/>
        <end position="972"/>
    </location>
</feature>
<evidence type="ECO:0000256" key="6">
    <source>
        <dbReference type="ARBA" id="ARBA00022737"/>
    </source>
</evidence>
<keyword evidence="6" id="KW-0677">Repeat</keyword>
<organism evidence="9 10">
    <name type="scientific">Elaeophora elaphi</name>
    <dbReference type="NCBI Taxonomy" id="1147741"/>
    <lineage>
        <taxon>Eukaryota</taxon>
        <taxon>Metazoa</taxon>
        <taxon>Ecdysozoa</taxon>
        <taxon>Nematoda</taxon>
        <taxon>Chromadorea</taxon>
        <taxon>Rhabditida</taxon>
        <taxon>Spirurina</taxon>
        <taxon>Spiruromorpha</taxon>
        <taxon>Filarioidea</taxon>
        <taxon>Onchocercidae</taxon>
        <taxon>Elaeophora</taxon>
    </lineage>
</organism>
<dbReference type="GO" id="GO:0008318">
    <property type="term" value="F:protein prenyltransferase activity"/>
    <property type="evidence" value="ECO:0007669"/>
    <property type="project" value="InterPro"/>
</dbReference>
<protein>
    <submittedName>
        <fullName evidence="10">DUF295 domain-containing protein</fullName>
    </submittedName>
</protein>
<dbReference type="PANTHER" id="PTHR11774">
    <property type="entry name" value="GERANYLGERANYL TRANSFERASE TYPE BETA SUBUNIT"/>
    <property type="match status" value="1"/>
</dbReference>
<proteinExistence type="inferred from homology"/>
<dbReference type="Proteomes" id="UP000050640">
    <property type="component" value="Unplaced"/>
</dbReference>
<keyword evidence="9" id="KW-1185">Reference proteome</keyword>
<dbReference type="InterPro" id="IPR045089">
    <property type="entry name" value="PGGT1B-like"/>
</dbReference>
<name>A0A0R3S572_9BILA</name>
<keyword evidence="5" id="KW-0479">Metal-binding</keyword>
<evidence type="ECO:0000256" key="3">
    <source>
        <dbReference type="ARBA" id="ARBA00022602"/>
    </source>
</evidence>
<feature type="domain" description="Prenyltransferase alpha-alpha toroid" evidence="8">
    <location>
        <begin position="7"/>
        <end position="79"/>
    </location>
</feature>
<dbReference type="STRING" id="1147741.A0A0R3S572"/>
<evidence type="ECO:0000256" key="2">
    <source>
        <dbReference type="ARBA" id="ARBA00010497"/>
    </source>
</evidence>
<dbReference type="InterPro" id="IPR008930">
    <property type="entry name" value="Terpenoid_cyclase/PrenylTrfase"/>
</dbReference>
<comment type="similarity">
    <text evidence="2">Belongs to the protein prenyltransferase subunit beta family.</text>
</comment>
<reference evidence="10" key="1">
    <citation type="submission" date="2017-02" db="UniProtKB">
        <authorList>
            <consortium name="WormBaseParasite"/>
        </authorList>
    </citation>
    <scope>IDENTIFICATION</scope>
</reference>
<dbReference type="Pfam" id="PF00432">
    <property type="entry name" value="Prenyltrans"/>
    <property type="match status" value="2"/>
</dbReference>
<dbReference type="PANTHER" id="PTHR11774:SF4">
    <property type="entry name" value="GERANYLGERANYL TRANSFERASE TYPE-1 SUBUNIT BETA"/>
    <property type="match status" value="1"/>
</dbReference>
<dbReference type="GO" id="GO:0046872">
    <property type="term" value="F:metal ion binding"/>
    <property type="evidence" value="ECO:0007669"/>
    <property type="project" value="UniProtKB-KW"/>
</dbReference>
<sequence>MSAELLLPQHVRFLRRHLITLPASYRSFDSNRAAILYFTLSTLDVLGKLEEEVDAESRRKLIDWIYRLQLKSDSGEIFTKNIEIMGFCAPPAPNFGFLDTGCSVLGGIKVNPNIQDQGSSCSSKDFYVSQHNLAHHWQRPYMVPHSVGFPQLLTRTLPWVQDCMAMRHRGHWPFETRSNRLKNRNLLEVLEDPDDGSVTLWSVSELSTRKRLLEFRLHRLRDEGFDEWRISSDKNEDQEIHDSERTEIREGNWNSSEEVTGLQIHNPSYNNPKFCRTLDVNTALLELRCYKSTGERCRILARSEKELYLCDPKNNVVLTLFNHPVHSLSFIPYMNDEIIFLDDGGLIWYGEMGSNFIRAKCGYDIESIAGSDHPRLIYAASKDGVHLIDLRVGISHGDLLYTIPEYDDTSRNSYHFQYKGAFEKQNIHNLYSLPDVPQMLLVCTSKKFVLVDERMRGLVCLEMAHSIYHGGHYVTSAPSIRDTDRNGTVYPLYILQHTVYPDVQTFSLYRHANSMMWSSLASIKRLQKPRSAAAFYREQPKYNIRIPHLAERLLFGGGPTRAISFLNTYVDSGKEKSFLFRMMDDGSLWYEEISIQNDQDLSEKILSRGASKVKDIVDSSAFDMRRPDIVRSGRPQKKVSIFDVEFDLGASENRSLDTSAEALQPLDTHPENSYPEPQIVRDVADEQLFSKIVLQGCPKQAYGFRGSLGFSKPSWYETRNFDDGDAVPTKSVTSITKNCFLYDSAHISQTYVALCSLLILGDDLSRVDRKAVLEGICCDQLSDGSFRGQQGTESDMRFVYCAIAICHILNDFSTIDMKSVLKFIQRCVNFDGGIGQAPTLESHGGSTFCAIAALAMAGHLWDESVLTHKQIERLVKWALWKQNEGFHGRANKPDDSCYAFWIGGTLKILDAYMFVHVERLRSFIYSTQDRELGGFGKFSDVVPDALHTCYSISALSLLREPNLRMIYPPLNITKRAAEHLTNINMNRY</sequence>
<dbReference type="InterPro" id="IPR001330">
    <property type="entry name" value="Prenyltrans"/>
</dbReference>
<accession>A0A0R3S572</accession>
<keyword evidence="3" id="KW-0637">Prenyltransferase</keyword>
<keyword evidence="4" id="KW-0808">Transferase</keyword>
<evidence type="ECO:0000313" key="10">
    <source>
        <dbReference type="WBParaSite" id="EEL_0000994101-mRNA-1"/>
    </source>
</evidence>
<evidence type="ECO:0000256" key="4">
    <source>
        <dbReference type="ARBA" id="ARBA00022679"/>
    </source>
</evidence>
<keyword evidence="7" id="KW-0862">Zinc</keyword>
<evidence type="ECO:0000256" key="7">
    <source>
        <dbReference type="ARBA" id="ARBA00022833"/>
    </source>
</evidence>
<dbReference type="Gene3D" id="1.50.10.20">
    <property type="match status" value="2"/>
</dbReference>
<comment type="cofactor">
    <cofactor evidence="1">
        <name>Zn(2+)</name>
        <dbReference type="ChEBI" id="CHEBI:29105"/>
    </cofactor>
</comment>
<dbReference type="AlphaFoldDB" id="A0A0R3S572"/>
<dbReference type="WBParaSite" id="EEL_0000994101-mRNA-1">
    <property type="protein sequence ID" value="EEL_0000994101-mRNA-1"/>
    <property type="gene ID" value="EEL_0000994101"/>
</dbReference>
<evidence type="ECO:0000313" key="9">
    <source>
        <dbReference type="Proteomes" id="UP000050640"/>
    </source>
</evidence>